<comment type="caution">
    <text evidence="1">The sequence shown here is derived from an EMBL/GenBank/DDBJ whole genome shotgun (WGS) entry which is preliminary data.</text>
</comment>
<name>A0ACB9YN60_9PEZI</name>
<evidence type="ECO:0000313" key="2">
    <source>
        <dbReference type="Proteomes" id="UP001497700"/>
    </source>
</evidence>
<dbReference type="EMBL" id="MU393585">
    <property type="protein sequence ID" value="KAI4860475.1"/>
    <property type="molecule type" value="Genomic_DNA"/>
</dbReference>
<reference evidence="1 2" key="1">
    <citation type="journal article" date="2022" name="New Phytol.">
        <title>Ecological generalism drives hyperdiversity of secondary metabolite gene clusters in xylarialean endophytes.</title>
        <authorList>
            <person name="Franco M.E.E."/>
            <person name="Wisecaver J.H."/>
            <person name="Arnold A.E."/>
            <person name="Ju Y.M."/>
            <person name="Slot J.C."/>
            <person name="Ahrendt S."/>
            <person name="Moore L.P."/>
            <person name="Eastman K.E."/>
            <person name="Scott K."/>
            <person name="Konkel Z."/>
            <person name="Mondo S.J."/>
            <person name="Kuo A."/>
            <person name="Hayes R.D."/>
            <person name="Haridas S."/>
            <person name="Andreopoulos B."/>
            <person name="Riley R."/>
            <person name="LaButti K."/>
            <person name="Pangilinan J."/>
            <person name="Lipzen A."/>
            <person name="Amirebrahimi M."/>
            <person name="Yan J."/>
            <person name="Adam C."/>
            <person name="Keymanesh K."/>
            <person name="Ng V."/>
            <person name="Louie K."/>
            <person name="Northen T."/>
            <person name="Drula E."/>
            <person name="Henrissat B."/>
            <person name="Hsieh H.M."/>
            <person name="Youens-Clark K."/>
            <person name="Lutzoni F."/>
            <person name="Miadlikowska J."/>
            <person name="Eastwood D.C."/>
            <person name="Hamelin R.C."/>
            <person name="Grigoriev I.V."/>
            <person name="U'Ren J.M."/>
        </authorList>
    </citation>
    <scope>NUCLEOTIDE SEQUENCE [LARGE SCALE GENOMIC DNA]</scope>
    <source>
        <strain evidence="1 2">CBS 119005</strain>
    </source>
</reference>
<evidence type="ECO:0000313" key="1">
    <source>
        <dbReference type="EMBL" id="KAI4860475.1"/>
    </source>
</evidence>
<organism evidence="1 2">
    <name type="scientific">Hypoxylon rubiginosum</name>
    <dbReference type="NCBI Taxonomy" id="110542"/>
    <lineage>
        <taxon>Eukaryota</taxon>
        <taxon>Fungi</taxon>
        <taxon>Dikarya</taxon>
        <taxon>Ascomycota</taxon>
        <taxon>Pezizomycotina</taxon>
        <taxon>Sordariomycetes</taxon>
        <taxon>Xylariomycetidae</taxon>
        <taxon>Xylariales</taxon>
        <taxon>Hypoxylaceae</taxon>
        <taxon>Hypoxylon</taxon>
    </lineage>
</organism>
<dbReference type="Proteomes" id="UP001497700">
    <property type="component" value="Unassembled WGS sequence"/>
</dbReference>
<proteinExistence type="predicted"/>
<protein>
    <submittedName>
        <fullName evidence="1">Uncharacterized protein</fullName>
    </submittedName>
</protein>
<keyword evidence="2" id="KW-1185">Reference proteome</keyword>
<sequence length="714" mass="77957">MAGSEVGFTFQTDVVNVSSLAHLITGRALKALSDGGVDFYAVIAVHVLGKNFVIRSSLEMTVHSHVVTMGRTGIQSVLAKALRIGWGHSGLAEDMTRTRAGTYALLLIGALSTGSTYFLAAQCLSELLCLHGCEADKLPNIDILKHMIGHLTPFVKDLGFSKILGHINATAMAVINGCGYGAEKIEQHLTGHGDALGLAGAINQLMLTSKKQETIYMPTHMRGAWLSTFASHILGMAVELRANDRIVWACAGGNGTAIFELGEHQAEEPQAKTVSHRRIVLVQPSGPARQRTVTVSYPISDAFTALITQLPMIHADLRGVIRRAICRLAKGVLRNMRVSGDLKINGHFNALEALRETLVVFGFEAALIDSTGYYDYKTNRTPVPLLGIKAMDDFENNLRLIPAILRRRVGCLIVGFAVAATALMQCRFDTLGLMICEDVLLASHPNKLRTSESTMTYIMSLTCNDDTDKFDEEQLKISKRGSAVMGLSGGNQTLHYTCLLRNDCYDVQGRFLSLSPGRASVTGVLRPVLIESRGELYHDGHEDSTLLSPGSTLEPHYIPSNTHIFLDVVLNEDAIVVQFAVGLNKSSIQGIAVTQCIMVMQKQVIECCSHDPGARFQVEKEHGITEVGGFGSVALRSSYDYREDRRRAHLFALHGNKLEQVIAFACLFERLTLDNEDSDNEEKDIGDCQFQLLACLKCCITRNANYSLMVVMGG</sequence>
<accession>A0ACB9YN60</accession>
<gene>
    <name evidence="1" type="ORF">F4820DRAFT_436731</name>
</gene>